<comment type="caution">
    <text evidence="1">The sequence shown here is derived from an EMBL/GenBank/DDBJ whole genome shotgun (WGS) entry which is preliminary data.</text>
</comment>
<feature type="non-terminal residue" evidence="1">
    <location>
        <position position="47"/>
    </location>
</feature>
<dbReference type="AlphaFoldDB" id="X0ZMH9"/>
<gene>
    <name evidence="1" type="ORF">S01H1_83959</name>
</gene>
<accession>X0ZMH9</accession>
<name>X0ZMH9_9ZZZZ</name>
<evidence type="ECO:0000313" key="1">
    <source>
        <dbReference type="EMBL" id="GAG49411.1"/>
    </source>
</evidence>
<protein>
    <submittedName>
        <fullName evidence="1">Uncharacterized protein</fullName>
    </submittedName>
</protein>
<sequence length="47" mass="5433">MKTELTELQLGAAFERHLRGGGQLEGFPRFHCMTREMRCEKGRPDLV</sequence>
<dbReference type="EMBL" id="BARS01057199">
    <property type="protein sequence ID" value="GAG49411.1"/>
    <property type="molecule type" value="Genomic_DNA"/>
</dbReference>
<reference evidence="1" key="1">
    <citation type="journal article" date="2014" name="Front. Microbiol.">
        <title>High frequency of phylogenetically diverse reductive dehalogenase-homologous genes in deep subseafloor sedimentary metagenomes.</title>
        <authorList>
            <person name="Kawai M."/>
            <person name="Futagami T."/>
            <person name="Toyoda A."/>
            <person name="Takaki Y."/>
            <person name="Nishi S."/>
            <person name="Hori S."/>
            <person name="Arai W."/>
            <person name="Tsubouchi T."/>
            <person name="Morono Y."/>
            <person name="Uchiyama I."/>
            <person name="Ito T."/>
            <person name="Fujiyama A."/>
            <person name="Inagaki F."/>
            <person name="Takami H."/>
        </authorList>
    </citation>
    <scope>NUCLEOTIDE SEQUENCE</scope>
    <source>
        <strain evidence="1">Expedition CK06-06</strain>
    </source>
</reference>
<proteinExistence type="predicted"/>
<organism evidence="1">
    <name type="scientific">marine sediment metagenome</name>
    <dbReference type="NCBI Taxonomy" id="412755"/>
    <lineage>
        <taxon>unclassified sequences</taxon>
        <taxon>metagenomes</taxon>
        <taxon>ecological metagenomes</taxon>
    </lineage>
</organism>